<evidence type="ECO:0000256" key="1">
    <source>
        <dbReference type="ARBA" id="ARBA00022729"/>
    </source>
</evidence>
<dbReference type="InterPro" id="IPR001638">
    <property type="entry name" value="Solute-binding_3/MltF_N"/>
</dbReference>
<dbReference type="PANTHER" id="PTHR35936:SF19">
    <property type="entry name" value="AMINO-ACID-BINDING PROTEIN YXEM-RELATED"/>
    <property type="match status" value="1"/>
</dbReference>
<organism evidence="3 4">
    <name type="scientific">Clostridium cibarium</name>
    <dbReference type="NCBI Taxonomy" id="2762247"/>
    <lineage>
        <taxon>Bacteria</taxon>
        <taxon>Bacillati</taxon>
        <taxon>Bacillota</taxon>
        <taxon>Clostridia</taxon>
        <taxon>Eubacteriales</taxon>
        <taxon>Clostridiaceae</taxon>
        <taxon>Clostridium</taxon>
    </lineage>
</organism>
<dbReference type="EMBL" id="JACSRA010000030">
    <property type="protein sequence ID" value="MBD7912868.1"/>
    <property type="molecule type" value="Genomic_DNA"/>
</dbReference>
<sequence>MKSYFKFIVSLIVILSLGVPVSANMIKDNIASVQQADRLQKIKEKGVLTVYSANTAPYSYKDPKTGEFRGVDAEIVMELAKRLGVGKVDVRYIPFSNAINELIKNPDVDMIAEGFYITGEREALVNFTIPIYNASEVVVTRRDTGINSKEDLKNSVVGVLEGTVYRTLAEKWKEQGIIKDYMSFFDNNSLIIGLENKLVDAVLTDSIIAENILSSKYKSNFKLLSPSQYKSEINYNTAYPVKKGDDKFLNEINKKLQEMKEDGTIYEIMSRNGVSRYYIP</sequence>
<dbReference type="CDD" id="cd13530">
    <property type="entry name" value="PBP2_peptides_like"/>
    <property type="match status" value="1"/>
</dbReference>
<evidence type="ECO:0000313" key="3">
    <source>
        <dbReference type="EMBL" id="MBD7912868.1"/>
    </source>
</evidence>
<dbReference type="PANTHER" id="PTHR35936">
    <property type="entry name" value="MEMBRANE-BOUND LYTIC MUREIN TRANSGLYCOSYLASE F"/>
    <property type="match status" value="1"/>
</dbReference>
<dbReference type="Gene3D" id="3.40.190.10">
    <property type="entry name" value="Periplasmic binding protein-like II"/>
    <property type="match status" value="2"/>
</dbReference>
<dbReference type="SUPFAM" id="SSF53850">
    <property type="entry name" value="Periplasmic binding protein-like II"/>
    <property type="match status" value="1"/>
</dbReference>
<proteinExistence type="predicted"/>
<dbReference type="Proteomes" id="UP000627781">
    <property type="component" value="Unassembled WGS sequence"/>
</dbReference>
<evidence type="ECO:0000259" key="2">
    <source>
        <dbReference type="SMART" id="SM00062"/>
    </source>
</evidence>
<dbReference type="SMART" id="SM00062">
    <property type="entry name" value="PBPb"/>
    <property type="match status" value="1"/>
</dbReference>
<accession>A0ABR8PXG1</accession>
<name>A0ABR8PXG1_9CLOT</name>
<keyword evidence="1" id="KW-0732">Signal</keyword>
<reference evidence="3 4" key="1">
    <citation type="submission" date="2020-08" db="EMBL/GenBank/DDBJ databases">
        <title>A Genomic Blueprint of the Chicken Gut Microbiome.</title>
        <authorList>
            <person name="Gilroy R."/>
            <person name="Ravi A."/>
            <person name="Getino M."/>
            <person name="Pursley I."/>
            <person name="Horton D.L."/>
            <person name="Alikhan N.-F."/>
            <person name="Baker D."/>
            <person name="Gharbi K."/>
            <person name="Hall N."/>
            <person name="Watson M."/>
            <person name="Adriaenssens E.M."/>
            <person name="Foster-Nyarko E."/>
            <person name="Jarju S."/>
            <person name="Secka A."/>
            <person name="Antonio M."/>
            <person name="Oren A."/>
            <person name="Chaudhuri R."/>
            <person name="La Ragione R.M."/>
            <person name="Hildebrand F."/>
            <person name="Pallen M.J."/>
        </authorList>
    </citation>
    <scope>NUCLEOTIDE SEQUENCE [LARGE SCALE GENOMIC DNA]</scope>
    <source>
        <strain evidence="3 4">Sa3CVN1</strain>
    </source>
</reference>
<comment type="caution">
    <text evidence="3">The sequence shown here is derived from an EMBL/GenBank/DDBJ whole genome shotgun (WGS) entry which is preliminary data.</text>
</comment>
<dbReference type="RefSeq" id="WP_143316454.1">
    <property type="nucleotide sequence ID" value="NZ_JACSRA010000030.1"/>
</dbReference>
<gene>
    <name evidence="3" type="ORF">H9661_16070</name>
</gene>
<keyword evidence="4" id="KW-1185">Reference proteome</keyword>
<protein>
    <submittedName>
        <fullName evidence="3">Amino acid ABC transporter substrate-binding protein</fullName>
    </submittedName>
</protein>
<dbReference type="Pfam" id="PF00497">
    <property type="entry name" value="SBP_bac_3"/>
    <property type="match status" value="1"/>
</dbReference>
<evidence type="ECO:0000313" key="4">
    <source>
        <dbReference type="Proteomes" id="UP000627781"/>
    </source>
</evidence>
<feature type="domain" description="Solute-binding protein family 3/N-terminal" evidence="2">
    <location>
        <begin position="47"/>
        <end position="276"/>
    </location>
</feature>